<sequence length="115" mass="12554">MATMYKLSTIEQLDSALTASAAKPLLLFKHSTRCPISARAHQEMEAYLQGTPASNVEYGIIYVVEDRPVSNETAARLGVKHESPQVILVRDGKAVWDTSHGSITSVRLQETLSGI</sequence>
<protein>
    <submittedName>
        <fullName evidence="1">Bacillithiol system redox-active protein YtxJ</fullName>
    </submittedName>
</protein>
<proteinExistence type="predicted"/>
<dbReference type="EMBL" id="JBHILM010000004">
    <property type="protein sequence ID" value="MFB5680309.1"/>
    <property type="molecule type" value="Genomic_DNA"/>
</dbReference>
<dbReference type="Gene3D" id="3.40.30.10">
    <property type="entry name" value="Glutaredoxin"/>
    <property type="match status" value="1"/>
</dbReference>
<organism evidence="1 2">
    <name type="scientific">Paenibacillus terreus</name>
    <dbReference type="NCBI Taxonomy" id="1387834"/>
    <lineage>
        <taxon>Bacteria</taxon>
        <taxon>Bacillati</taxon>
        <taxon>Bacillota</taxon>
        <taxon>Bacilli</taxon>
        <taxon>Bacillales</taxon>
        <taxon>Paenibacillaceae</taxon>
        <taxon>Paenibacillus</taxon>
    </lineage>
</organism>
<evidence type="ECO:0000313" key="1">
    <source>
        <dbReference type="EMBL" id="MFB5680309.1"/>
    </source>
</evidence>
<dbReference type="SUPFAM" id="SSF52833">
    <property type="entry name" value="Thioredoxin-like"/>
    <property type="match status" value="1"/>
</dbReference>
<gene>
    <name evidence="1" type="primary">ytxJ</name>
    <name evidence="1" type="ORF">ACE3NQ_05165</name>
</gene>
<keyword evidence="2" id="KW-1185">Reference proteome</keyword>
<accession>A0ABV5B3Q9</accession>
<dbReference type="Proteomes" id="UP001580407">
    <property type="component" value="Unassembled WGS sequence"/>
</dbReference>
<evidence type="ECO:0000313" key="2">
    <source>
        <dbReference type="Proteomes" id="UP001580407"/>
    </source>
</evidence>
<dbReference type="NCBIfam" id="TIGR04019">
    <property type="entry name" value="B_thiol_YtxJ"/>
    <property type="match status" value="1"/>
</dbReference>
<name>A0ABV5B3Q9_9BACL</name>
<dbReference type="InterPro" id="IPR022551">
    <property type="entry name" value="BrxC"/>
</dbReference>
<dbReference type="Pfam" id="PF11009">
    <property type="entry name" value="BrxC"/>
    <property type="match status" value="1"/>
</dbReference>
<comment type="caution">
    <text evidence="1">The sequence shown here is derived from an EMBL/GenBank/DDBJ whole genome shotgun (WGS) entry which is preliminary data.</text>
</comment>
<reference evidence="1 2" key="1">
    <citation type="submission" date="2024-09" db="EMBL/GenBank/DDBJ databases">
        <authorList>
            <person name="Ruan L."/>
        </authorList>
    </citation>
    <scope>NUCLEOTIDE SEQUENCE [LARGE SCALE GENOMIC DNA]</scope>
    <source>
        <strain evidence="1 2">D33</strain>
    </source>
</reference>
<dbReference type="InterPro" id="IPR036249">
    <property type="entry name" value="Thioredoxin-like_sf"/>
</dbReference>
<dbReference type="RefSeq" id="WP_375524121.1">
    <property type="nucleotide sequence ID" value="NZ_JBHILM010000004.1"/>
</dbReference>